<dbReference type="PANTHER" id="PTHR48090">
    <property type="entry name" value="UNDECAPRENYL-PHOSPHATE 4-DEOXY-4-FORMAMIDO-L-ARABINOSE TRANSFERASE-RELATED"/>
    <property type="match status" value="1"/>
</dbReference>
<keyword evidence="4" id="KW-1185">Reference proteome</keyword>
<dbReference type="InterPro" id="IPR001173">
    <property type="entry name" value="Glyco_trans_2-like"/>
</dbReference>
<evidence type="ECO:0000256" key="1">
    <source>
        <dbReference type="SAM" id="MobiDB-lite"/>
    </source>
</evidence>
<dbReference type="AlphaFoldDB" id="A0A5C6ALT5"/>
<sequence>MNAISQEGTLEGESRNQRFTPGPLSVVVPAYNEHQTITQVVDRLLKLEVVGEVIVVDDGSAEATRQALTQLSTDGRVRVLHHHQNRGKGAALRSGFAASTGQVVAVQDADFEYRPEDLPSIIQPILSGEADVVYGSRELGSRYHGSPWLRKAANRSLTWLSNRMTGLNLSDMETGCKAFSREVVDTLTIEEDRFGVEPELTAKVAAMGCRVTEKPISYLPRSYQEGKKIGVRDGLRAVWCIALYSRRRSARRAPAYGELTGQDEQTPSHLRMNGFSVRQIFSIRIGRTRWR</sequence>
<gene>
    <name evidence="3" type="ORF">Pla108_13890</name>
</gene>
<dbReference type="EC" id="2.4.1.54" evidence="3"/>
<dbReference type="Pfam" id="PF00535">
    <property type="entry name" value="Glycos_transf_2"/>
    <property type="match status" value="1"/>
</dbReference>
<dbReference type="RefSeq" id="WP_231934310.1">
    <property type="nucleotide sequence ID" value="NZ_SJPR01000001.1"/>
</dbReference>
<proteinExistence type="predicted"/>
<evidence type="ECO:0000313" key="4">
    <source>
        <dbReference type="Proteomes" id="UP000317421"/>
    </source>
</evidence>
<feature type="domain" description="Glycosyltransferase 2-like" evidence="2">
    <location>
        <begin position="25"/>
        <end position="186"/>
    </location>
</feature>
<dbReference type="Gene3D" id="3.90.550.10">
    <property type="entry name" value="Spore Coat Polysaccharide Biosynthesis Protein SpsA, Chain A"/>
    <property type="match status" value="1"/>
</dbReference>
<dbReference type="InterPro" id="IPR029044">
    <property type="entry name" value="Nucleotide-diphossugar_trans"/>
</dbReference>
<accession>A0A5C6ALT5</accession>
<dbReference type="PANTHER" id="PTHR48090:SF7">
    <property type="entry name" value="RFBJ PROTEIN"/>
    <property type="match status" value="1"/>
</dbReference>
<keyword evidence="3" id="KW-0328">Glycosyltransferase</keyword>
<dbReference type="CDD" id="cd04179">
    <property type="entry name" value="DPM_DPG-synthase_like"/>
    <property type="match status" value="1"/>
</dbReference>
<dbReference type="EMBL" id="SJPR01000001">
    <property type="protein sequence ID" value="TWU00438.1"/>
    <property type="molecule type" value="Genomic_DNA"/>
</dbReference>
<reference evidence="3 4" key="1">
    <citation type="submission" date="2019-02" db="EMBL/GenBank/DDBJ databases">
        <title>Deep-cultivation of Planctomycetes and their phenomic and genomic characterization uncovers novel biology.</title>
        <authorList>
            <person name="Wiegand S."/>
            <person name="Jogler M."/>
            <person name="Boedeker C."/>
            <person name="Pinto D."/>
            <person name="Vollmers J."/>
            <person name="Rivas-Marin E."/>
            <person name="Kohn T."/>
            <person name="Peeters S.H."/>
            <person name="Heuer A."/>
            <person name="Rast P."/>
            <person name="Oberbeckmann S."/>
            <person name="Bunk B."/>
            <person name="Jeske O."/>
            <person name="Meyerdierks A."/>
            <person name="Storesund J.E."/>
            <person name="Kallscheuer N."/>
            <person name="Luecker S."/>
            <person name="Lage O.M."/>
            <person name="Pohl T."/>
            <person name="Merkel B.J."/>
            <person name="Hornburger P."/>
            <person name="Mueller R.-W."/>
            <person name="Bruemmer F."/>
            <person name="Labrenz M."/>
            <person name="Spormann A.M."/>
            <person name="Op Den Camp H."/>
            <person name="Overmann J."/>
            <person name="Amann R."/>
            <person name="Jetten M.S.M."/>
            <person name="Mascher T."/>
            <person name="Medema M.H."/>
            <person name="Devos D.P."/>
            <person name="Kaster A.-K."/>
            <person name="Ovreas L."/>
            <person name="Rohde M."/>
            <person name="Galperin M.Y."/>
            <person name="Jogler C."/>
        </authorList>
    </citation>
    <scope>NUCLEOTIDE SEQUENCE [LARGE SCALE GENOMIC DNA]</scope>
    <source>
        <strain evidence="3 4">Pla108</strain>
    </source>
</reference>
<dbReference type="Proteomes" id="UP000317421">
    <property type="component" value="Unassembled WGS sequence"/>
</dbReference>
<keyword evidence="3" id="KW-0808">Transferase</keyword>
<dbReference type="GO" id="GO:0047267">
    <property type="term" value="F:undecaprenyl-phosphate mannosyltransferase activity"/>
    <property type="evidence" value="ECO:0007669"/>
    <property type="project" value="UniProtKB-EC"/>
</dbReference>
<dbReference type="SUPFAM" id="SSF53448">
    <property type="entry name" value="Nucleotide-diphospho-sugar transferases"/>
    <property type="match status" value="1"/>
</dbReference>
<name>A0A5C6ALT5_9BACT</name>
<dbReference type="InterPro" id="IPR050256">
    <property type="entry name" value="Glycosyltransferase_2"/>
</dbReference>
<evidence type="ECO:0000259" key="2">
    <source>
        <dbReference type="Pfam" id="PF00535"/>
    </source>
</evidence>
<organism evidence="3 4">
    <name type="scientific">Botrimarina colliarenosi</name>
    <dbReference type="NCBI Taxonomy" id="2528001"/>
    <lineage>
        <taxon>Bacteria</taxon>
        <taxon>Pseudomonadati</taxon>
        <taxon>Planctomycetota</taxon>
        <taxon>Planctomycetia</taxon>
        <taxon>Pirellulales</taxon>
        <taxon>Lacipirellulaceae</taxon>
        <taxon>Botrimarina</taxon>
    </lineage>
</organism>
<protein>
    <submittedName>
        <fullName evidence="3">Undecaprenyl-phosphate mannosyltransferase</fullName>
        <ecNumber evidence="3">2.4.1.54</ecNumber>
    </submittedName>
</protein>
<comment type="caution">
    <text evidence="3">The sequence shown here is derived from an EMBL/GenBank/DDBJ whole genome shotgun (WGS) entry which is preliminary data.</text>
</comment>
<evidence type="ECO:0000313" key="3">
    <source>
        <dbReference type="EMBL" id="TWU00438.1"/>
    </source>
</evidence>
<feature type="region of interest" description="Disordered" evidence="1">
    <location>
        <begin position="1"/>
        <end position="22"/>
    </location>
</feature>